<gene>
    <name evidence="1" type="ORF">S03H2_16403</name>
</gene>
<feature type="non-terminal residue" evidence="1">
    <location>
        <position position="1"/>
    </location>
</feature>
<comment type="caution">
    <text evidence="1">The sequence shown here is derived from an EMBL/GenBank/DDBJ whole genome shotgun (WGS) entry which is preliminary data.</text>
</comment>
<sequence>QVLTTHKDILRKIQEYDQQIKRIFEILRRLLALPEKPKHKIGFIKNTNK</sequence>
<proteinExistence type="predicted"/>
<organism evidence="1">
    <name type="scientific">marine sediment metagenome</name>
    <dbReference type="NCBI Taxonomy" id="412755"/>
    <lineage>
        <taxon>unclassified sequences</taxon>
        <taxon>metagenomes</taxon>
        <taxon>ecological metagenomes</taxon>
    </lineage>
</organism>
<protein>
    <submittedName>
        <fullName evidence="1">Uncharacterized protein</fullName>
    </submittedName>
</protein>
<name>X1GFW2_9ZZZZ</name>
<accession>X1GFW2</accession>
<dbReference type="EMBL" id="BARU01008378">
    <property type="protein sequence ID" value="GAH40464.1"/>
    <property type="molecule type" value="Genomic_DNA"/>
</dbReference>
<evidence type="ECO:0000313" key="1">
    <source>
        <dbReference type="EMBL" id="GAH40464.1"/>
    </source>
</evidence>
<reference evidence="1" key="1">
    <citation type="journal article" date="2014" name="Front. Microbiol.">
        <title>High frequency of phylogenetically diverse reductive dehalogenase-homologous genes in deep subseafloor sedimentary metagenomes.</title>
        <authorList>
            <person name="Kawai M."/>
            <person name="Futagami T."/>
            <person name="Toyoda A."/>
            <person name="Takaki Y."/>
            <person name="Nishi S."/>
            <person name="Hori S."/>
            <person name="Arai W."/>
            <person name="Tsubouchi T."/>
            <person name="Morono Y."/>
            <person name="Uchiyama I."/>
            <person name="Ito T."/>
            <person name="Fujiyama A."/>
            <person name="Inagaki F."/>
            <person name="Takami H."/>
        </authorList>
    </citation>
    <scope>NUCLEOTIDE SEQUENCE</scope>
    <source>
        <strain evidence="1">Expedition CK06-06</strain>
    </source>
</reference>
<dbReference type="AlphaFoldDB" id="X1GFW2"/>